<comment type="caution">
    <text evidence="1">The sequence shown here is derived from an EMBL/GenBank/DDBJ whole genome shotgun (WGS) entry which is preliminary data.</text>
</comment>
<dbReference type="InterPro" id="IPR022048">
    <property type="entry name" value="Envelope_fusion-like"/>
</dbReference>
<dbReference type="Proteomes" id="UP000494256">
    <property type="component" value="Unassembled WGS sequence"/>
</dbReference>
<dbReference type="EMBL" id="CADEBD010000286">
    <property type="protein sequence ID" value="CAB3229536.1"/>
    <property type="molecule type" value="Genomic_DNA"/>
</dbReference>
<gene>
    <name evidence="1" type="ORF">APLA_LOCUS4140</name>
</gene>
<sequence>MISSRLPKTLSLPIDNLELNIKNIYKLIYAKARITGEYFLLEVHIPLASYEDYSSYHIIPLPLKTTRNETVAVDVSSKYMAINFGKNAYVSITEERLANCNELSSQHWICSLNLLVQHMENTNAPCESKLLSQQTSSPCNTRNIICEERWIELHTQNTWIALCCDSCTLRTICDKDVTTHVISTSSIVVLKQGCLLQTKTFLIHSRNNYNSKAKLELDI</sequence>
<accession>A0A8S0Z9N3</accession>
<organism evidence="1 2">
    <name type="scientific">Arctia plantaginis</name>
    <name type="common">Wood tiger moth</name>
    <name type="synonym">Phalaena plantaginis</name>
    <dbReference type="NCBI Taxonomy" id="874455"/>
    <lineage>
        <taxon>Eukaryota</taxon>
        <taxon>Metazoa</taxon>
        <taxon>Ecdysozoa</taxon>
        <taxon>Arthropoda</taxon>
        <taxon>Hexapoda</taxon>
        <taxon>Insecta</taxon>
        <taxon>Pterygota</taxon>
        <taxon>Neoptera</taxon>
        <taxon>Endopterygota</taxon>
        <taxon>Lepidoptera</taxon>
        <taxon>Glossata</taxon>
        <taxon>Ditrysia</taxon>
        <taxon>Noctuoidea</taxon>
        <taxon>Erebidae</taxon>
        <taxon>Arctiinae</taxon>
        <taxon>Arctia</taxon>
    </lineage>
</organism>
<name>A0A8S0Z9N3_ARCPL</name>
<evidence type="ECO:0000313" key="1">
    <source>
        <dbReference type="EMBL" id="CAB3229536.1"/>
    </source>
</evidence>
<dbReference type="OrthoDB" id="6583604at2759"/>
<protein>
    <submittedName>
        <fullName evidence="1">Uncharacterized protein</fullName>
    </submittedName>
</protein>
<dbReference type="AlphaFoldDB" id="A0A8S0Z9N3"/>
<proteinExistence type="predicted"/>
<reference evidence="1 2" key="1">
    <citation type="submission" date="2020-04" db="EMBL/GenBank/DDBJ databases">
        <authorList>
            <person name="Wallbank WR R."/>
            <person name="Pardo Diaz C."/>
            <person name="Kozak K."/>
            <person name="Martin S."/>
            <person name="Jiggins C."/>
            <person name="Moest M."/>
            <person name="Warren A I."/>
            <person name="Byers J.R.P. K."/>
            <person name="Montejo-Kovacevich G."/>
            <person name="Yen C E."/>
        </authorList>
    </citation>
    <scope>NUCLEOTIDE SEQUENCE [LARGE SCALE GENOMIC DNA]</scope>
</reference>
<dbReference type="Pfam" id="PF12259">
    <property type="entry name" value="Baculo_F"/>
    <property type="match status" value="1"/>
</dbReference>
<evidence type="ECO:0000313" key="2">
    <source>
        <dbReference type="Proteomes" id="UP000494256"/>
    </source>
</evidence>